<accession>A0A0R1SD95</accession>
<evidence type="ECO:0000313" key="2">
    <source>
        <dbReference type="EMBL" id="KRL66526.1"/>
    </source>
</evidence>
<gene>
    <name evidence="2" type="ORF">FC85_GL002833</name>
</gene>
<keyword evidence="1" id="KW-0812">Transmembrane</keyword>
<dbReference type="RefSeq" id="WP_057864400.1">
    <property type="nucleotide sequence ID" value="NZ_AZEY01000041.1"/>
</dbReference>
<dbReference type="AlphaFoldDB" id="A0A0R1SD95"/>
<protein>
    <submittedName>
        <fullName evidence="2">Uncharacterized protein</fullName>
    </submittedName>
</protein>
<organism evidence="2 3">
    <name type="scientific">Lentilactobacillus diolivorans DSM 14421</name>
    <dbReference type="NCBI Taxonomy" id="1423739"/>
    <lineage>
        <taxon>Bacteria</taxon>
        <taxon>Bacillati</taxon>
        <taxon>Bacillota</taxon>
        <taxon>Bacilli</taxon>
        <taxon>Lactobacillales</taxon>
        <taxon>Lactobacillaceae</taxon>
        <taxon>Lentilactobacillus</taxon>
    </lineage>
</organism>
<dbReference type="EMBL" id="AZEY01000041">
    <property type="protein sequence ID" value="KRL66526.1"/>
    <property type="molecule type" value="Genomic_DNA"/>
</dbReference>
<sequence length="84" mass="9495">MQLSKSLSQKVIFNSAWIIGWFFLWCLTPGIANHNLGQLVTHSDSWALVISSLAVLIIVGGCLIMNLFNSRSFFRDQIDGLRFH</sequence>
<keyword evidence="1" id="KW-0472">Membrane</keyword>
<reference evidence="2 3" key="1">
    <citation type="journal article" date="2015" name="Genome Announc.">
        <title>Expanding the biotechnology potential of lactobacilli through comparative genomics of 213 strains and associated genera.</title>
        <authorList>
            <person name="Sun Z."/>
            <person name="Harris H.M."/>
            <person name="McCann A."/>
            <person name="Guo C."/>
            <person name="Argimon S."/>
            <person name="Zhang W."/>
            <person name="Yang X."/>
            <person name="Jeffery I.B."/>
            <person name="Cooney J.C."/>
            <person name="Kagawa T.F."/>
            <person name="Liu W."/>
            <person name="Song Y."/>
            <person name="Salvetti E."/>
            <person name="Wrobel A."/>
            <person name="Rasinkangas P."/>
            <person name="Parkhill J."/>
            <person name="Rea M.C."/>
            <person name="O'Sullivan O."/>
            <person name="Ritari J."/>
            <person name="Douillard F.P."/>
            <person name="Paul Ross R."/>
            <person name="Yang R."/>
            <person name="Briner A.E."/>
            <person name="Felis G.E."/>
            <person name="de Vos W.M."/>
            <person name="Barrangou R."/>
            <person name="Klaenhammer T.R."/>
            <person name="Caufield P.W."/>
            <person name="Cui Y."/>
            <person name="Zhang H."/>
            <person name="O'Toole P.W."/>
        </authorList>
    </citation>
    <scope>NUCLEOTIDE SEQUENCE [LARGE SCALE GENOMIC DNA]</scope>
    <source>
        <strain evidence="2 3">DSM 14421</strain>
    </source>
</reference>
<dbReference type="PATRIC" id="fig|1423739.3.peg.2944"/>
<dbReference type="Proteomes" id="UP000052013">
    <property type="component" value="Unassembled WGS sequence"/>
</dbReference>
<keyword evidence="1" id="KW-1133">Transmembrane helix</keyword>
<comment type="caution">
    <text evidence="2">The sequence shown here is derived from an EMBL/GenBank/DDBJ whole genome shotgun (WGS) entry which is preliminary data.</text>
</comment>
<feature type="transmembrane region" description="Helical" evidence="1">
    <location>
        <begin position="12"/>
        <end position="33"/>
    </location>
</feature>
<proteinExistence type="predicted"/>
<feature type="transmembrane region" description="Helical" evidence="1">
    <location>
        <begin position="45"/>
        <end position="68"/>
    </location>
</feature>
<dbReference type="STRING" id="1423739.FC85_GL002833"/>
<name>A0A0R1SD95_9LACO</name>
<evidence type="ECO:0000256" key="1">
    <source>
        <dbReference type="SAM" id="Phobius"/>
    </source>
</evidence>
<evidence type="ECO:0000313" key="3">
    <source>
        <dbReference type="Proteomes" id="UP000052013"/>
    </source>
</evidence>